<sequence length="1041" mass="115550">MCKGPKHPVSGSSGKKVNAVTLLDGKPATTVFSTDSAIKNDPAAAATFKGPAFSIDRPGNKVQFFTTGKDYYDDVAAAIENAQKSIFITGWQINFDVLLTPGKRLLDCLAKALKNPAVRIYIMPWCSPKAGLDTNDFETMLAVFLLNAGLPGPIRAFCMPAIEQSDMGSAAMGFSHHQKLVVIDNKYAYVGGIDLAYGRRDDNAFSLKADSAGRKGREMYNSCIPPVFDLDPDKYRHYLTTAELFSSALMEGDSLSKVSRGISAMRDAVTSDDLRANFNKSREEFGEWLRKPSIVSEAMAKVSNAVTDEVIDRAGLAYAQLPKEWRKGLENLRQLGGGYVTNAAGAVFGWLNNCDLSDLPSEYTDEAAGIVRVLGMQVYAALMHLSDQQKTSYSYLMNPAFGLLPPGGKMLDASKQPRMPWQDVHSKVEGPSVYDLSMNFVRRWNSIQGRLNRDYKNQAIAGWIKRLVSQAPIPQPKPVYIPEALLPKRAPPVGSFTVQVLRSAPRQLLKDEEDALSKAPGMASAERFGSGLAQDNCQKAIVNVIEKAKHFLYIEGQFFQSEHGDFDRYNPRVLSGPMGSQVDFTRIPNYQRYRKLLNVDAALVNRDITLINYHELRRLQDTREGYAFCQEFKRVLGLWIQVQATLKMKNDQTTLLNRVGEALARRIEFAINRGERFHVYMVLPVHPEGTLDTLNIMTQVFLTQQSLHLGSYSLINRIRGAICVKRLMDKTPGLSLRAARDKVVAMPIEKLEQDLEHDWKDYLTLLNLRNWDMLDGKPVTEQIYVHSKLVIADDLVAVLGSANINDRSLQGDRDSELAIWVKDGTQGTTKPITGGTPIPVSPAIHQLRVDLWKKHFGLSGKVRPANELAGVLEKPADPATWKAIQKRAQANAATYETSFPFIPRNDSAFQEMNRPPAGTSPEVVNLVKGKRGASLWPGWRYVNPFDPAKGGELAIIHPWEPRFWDPPLLGLLDDEKRPMPDVKLPRNIAGFIVALPVLWTAGENNYSGMNLSLLAQQGMPANTHDSQLAVRPMPDTGQGVV</sequence>
<keyword evidence="3" id="KW-0378">Hydrolase</keyword>
<dbReference type="EMBL" id="BMYO01000002">
    <property type="protein sequence ID" value="GHD57802.1"/>
    <property type="molecule type" value="Genomic_DNA"/>
</dbReference>
<dbReference type="SUPFAM" id="SSF56024">
    <property type="entry name" value="Phospholipase D/nuclease"/>
    <property type="match status" value="2"/>
</dbReference>
<comment type="caution">
    <text evidence="6">The sequence shown here is derived from an EMBL/GenBank/DDBJ whole genome shotgun (WGS) entry which is preliminary data.</text>
</comment>
<keyword evidence="2" id="KW-0677">Repeat</keyword>
<dbReference type="PROSITE" id="PS50035">
    <property type="entry name" value="PLD"/>
    <property type="match status" value="2"/>
</dbReference>
<evidence type="ECO:0000256" key="2">
    <source>
        <dbReference type="ARBA" id="ARBA00022737"/>
    </source>
</evidence>
<feature type="domain" description="PLD phosphodiesterase" evidence="5">
    <location>
        <begin position="781"/>
        <end position="808"/>
    </location>
</feature>
<evidence type="ECO:0000256" key="3">
    <source>
        <dbReference type="ARBA" id="ARBA00022801"/>
    </source>
</evidence>
<dbReference type="InterPro" id="IPR015679">
    <property type="entry name" value="PLipase_D_fam"/>
</dbReference>
<name>A0ABQ3GWZ7_9NEIS</name>
<dbReference type="CDD" id="cd09141">
    <property type="entry name" value="PLDc_vPLD1_2_yPLD_like_2"/>
    <property type="match status" value="1"/>
</dbReference>
<dbReference type="Pfam" id="PF00614">
    <property type="entry name" value="PLDc"/>
    <property type="match status" value="2"/>
</dbReference>
<dbReference type="Gene3D" id="3.30.870.10">
    <property type="entry name" value="Endonuclease Chain A"/>
    <property type="match status" value="3"/>
</dbReference>
<gene>
    <name evidence="6" type="primary">pldA</name>
    <name evidence="6" type="ORF">GCM10007350_06650</name>
</gene>
<organism evidence="6 7">
    <name type="scientific">Jeongeupia chitinilytica</name>
    <dbReference type="NCBI Taxonomy" id="1041641"/>
    <lineage>
        <taxon>Bacteria</taxon>
        <taxon>Pseudomonadati</taxon>
        <taxon>Pseudomonadota</taxon>
        <taxon>Betaproteobacteria</taxon>
        <taxon>Neisseriales</taxon>
        <taxon>Chitinibacteraceae</taxon>
        <taxon>Jeongeupia</taxon>
    </lineage>
</organism>
<dbReference type="CDD" id="cd09104">
    <property type="entry name" value="PLDc_vPLD1_2_like_1"/>
    <property type="match status" value="1"/>
</dbReference>
<evidence type="ECO:0000313" key="7">
    <source>
        <dbReference type="Proteomes" id="UP000604737"/>
    </source>
</evidence>
<evidence type="ECO:0000313" key="6">
    <source>
        <dbReference type="EMBL" id="GHD57802.1"/>
    </source>
</evidence>
<dbReference type="PANTHER" id="PTHR18896">
    <property type="entry name" value="PHOSPHOLIPASE D"/>
    <property type="match status" value="1"/>
</dbReference>
<dbReference type="PANTHER" id="PTHR18896:SF76">
    <property type="entry name" value="PHOSPHOLIPASE"/>
    <property type="match status" value="1"/>
</dbReference>
<protein>
    <submittedName>
        <fullName evidence="6">Phospholipase D</fullName>
    </submittedName>
</protein>
<dbReference type="InterPro" id="IPR001736">
    <property type="entry name" value="PLipase_D/transphosphatidylase"/>
</dbReference>
<keyword evidence="4" id="KW-0443">Lipid metabolism</keyword>
<proteinExistence type="predicted"/>
<reference evidence="7" key="1">
    <citation type="journal article" date="2019" name="Int. J. Syst. Evol. Microbiol.">
        <title>The Global Catalogue of Microorganisms (GCM) 10K type strain sequencing project: providing services to taxonomists for standard genome sequencing and annotation.</title>
        <authorList>
            <consortium name="The Broad Institute Genomics Platform"/>
            <consortium name="The Broad Institute Genome Sequencing Center for Infectious Disease"/>
            <person name="Wu L."/>
            <person name="Ma J."/>
        </authorList>
    </citation>
    <scope>NUCLEOTIDE SEQUENCE [LARGE SCALE GENOMIC DNA]</scope>
    <source>
        <strain evidence="7">KCTC 23701</strain>
    </source>
</reference>
<dbReference type="Proteomes" id="UP000604737">
    <property type="component" value="Unassembled WGS sequence"/>
</dbReference>
<comment type="catalytic activity">
    <reaction evidence="1">
        <text>a 1,2-diacyl-sn-glycero-3-phosphocholine + H2O = a 1,2-diacyl-sn-glycero-3-phosphate + choline + H(+)</text>
        <dbReference type="Rhea" id="RHEA:14445"/>
        <dbReference type="ChEBI" id="CHEBI:15354"/>
        <dbReference type="ChEBI" id="CHEBI:15377"/>
        <dbReference type="ChEBI" id="CHEBI:15378"/>
        <dbReference type="ChEBI" id="CHEBI:57643"/>
        <dbReference type="ChEBI" id="CHEBI:58608"/>
        <dbReference type="EC" id="3.1.4.4"/>
    </reaction>
</comment>
<accession>A0ABQ3GWZ7</accession>
<keyword evidence="7" id="KW-1185">Reference proteome</keyword>
<feature type="domain" description="PLD phosphodiesterase" evidence="5">
    <location>
        <begin position="172"/>
        <end position="199"/>
    </location>
</feature>
<dbReference type="SMART" id="SM00155">
    <property type="entry name" value="PLDc"/>
    <property type="match status" value="2"/>
</dbReference>
<evidence type="ECO:0000256" key="1">
    <source>
        <dbReference type="ARBA" id="ARBA00000798"/>
    </source>
</evidence>
<evidence type="ECO:0000256" key="4">
    <source>
        <dbReference type="ARBA" id="ARBA00023098"/>
    </source>
</evidence>
<evidence type="ECO:0000259" key="5">
    <source>
        <dbReference type="PROSITE" id="PS50035"/>
    </source>
</evidence>